<keyword evidence="1" id="KW-0175">Coiled coil</keyword>
<gene>
    <name evidence="2" type="ORF">WJX72_008703</name>
</gene>
<evidence type="ECO:0000313" key="2">
    <source>
        <dbReference type="EMBL" id="KAK9814612.1"/>
    </source>
</evidence>
<protein>
    <submittedName>
        <fullName evidence="2">Uncharacterized protein</fullName>
    </submittedName>
</protein>
<sequence length="320" mass="35769">MGQGADPEAVAPPFRTLEIALWMQALKAKLAEALSQVAELQRDKADYLPLLESYWVANEALRDQQSEAATSWQTKLALSEMRAQKVLSEKAKVEKQFKQLYREKYLPLKEHFAASKEAVEKLTAQHSAAAAVMEQLRSQLATAELKLRKAGIDQQSTLQQLAQAQDLIQAQGQTIVERDNALAEAAKALEQMRAQAGRAAVYQAEVEALATQNGLLQQKMDEAVHRVNAVKQARDRATQGMLAKEEEICDLQVKLRERDVKLAELKRETERFAESKQRCKGEAAAYEAKLQEKATENAMLLKMCDQLMTEMEKAGMAVPM</sequence>
<accession>A0AAW1Q1H0</accession>
<feature type="coiled-coil region" evidence="1">
    <location>
        <begin position="83"/>
        <end position="153"/>
    </location>
</feature>
<organism evidence="2 3">
    <name type="scientific">[Myrmecia] bisecta</name>
    <dbReference type="NCBI Taxonomy" id="41462"/>
    <lineage>
        <taxon>Eukaryota</taxon>
        <taxon>Viridiplantae</taxon>
        <taxon>Chlorophyta</taxon>
        <taxon>core chlorophytes</taxon>
        <taxon>Trebouxiophyceae</taxon>
        <taxon>Trebouxiales</taxon>
        <taxon>Trebouxiaceae</taxon>
        <taxon>Myrmecia</taxon>
    </lineage>
</organism>
<evidence type="ECO:0000313" key="3">
    <source>
        <dbReference type="Proteomes" id="UP001489004"/>
    </source>
</evidence>
<proteinExistence type="predicted"/>
<dbReference type="AlphaFoldDB" id="A0AAW1Q1H0"/>
<comment type="caution">
    <text evidence="2">The sequence shown here is derived from an EMBL/GenBank/DDBJ whole genome shotgun (WGS) entry which is preliminary data.</text>
</comment>
<dbReference type="EMBL" id="JALJOR010000007">
    <property type="protein sequence ID" value="KAK9814612.1"/>
    <property type="molecule type" value="Genomic_DNA"/>
</dbReference>
<keyword evidence="3" id="KW-1185">Reference proteome</keyword>
<evidence type="ECO:0000256" key="1">
    <source>
        <dbReference type="SAM" id="Coils"/>
    </source>
</evidence>
<name>A0AAW1Q1H0_9CHLO</name>
<dbReference type="Proteomes" id="UP001489004">
    <property type="component" value="Unassembled WGS sequence"/>
</dbReference>
<reference evidence="2 3" key="1">
    <citation type="journal article" date="2024" name="Nat. Commun.">
        <title>Phylogenomics reveals the evolutionary origins of lichenization in chlorophyte algae.</title>
        <authorList>
            <person name="Puginier C."/>
            <person name="Libourel C."/>
            <person name="Otte J."/>
            <person name="Skaloud P."/>
            <person name="Haon M."/>
            <person name="Grisel S."/>
            <person name="Petersen M."/>
            <person name="Berrin J.G."/>
            <person name="Delaux P.M."/>
            <person name="Dal Grande F."/>
            <person name="Keller J."/>
        </authorList>
    </citation>
    <scope>NUCLEOTIDE SEQUENCE [LARGE SCALE GENOMIC DNA]</scope>
    <source>
        <strain evidence="2 3">SAG 2043</strain>
    </source>
</reference>